<evidence type="ECO:0000313" key="2">
    <source>
        <dbReference type="Proteomes" id="UP000320300"/>
    </source>
</evidence>
<dbReference type="AlphaFoldDB" id="A0A521AHZ2"/>
<keyword evidence="2" id="KW-1185">Reference proteome</keyword>
<organism evidence="1 2">
    <name type="scientific">Pedobacter westerhofensis</name>
    <dbReference type="NCBI Taxonomy" id="425512"/>
    <lineage>
        <taxon>Bacteria</taxon>
        <taxon>Pseudomonadati</taxon>
        <taxon>Bacteroidota</taxon>
        <taxon>Sphingobacteriia</taxon>
        <taxon>Sphingobacteriales</taxon>
        <taxon>Sphingobacteriaceae</taxon>
        <taxon>Pedobacter</taxon>
    </lineage>
</organism>
<protein>
    <submittedName>
        <fullName evidence="1">Type IX secretion system membrane protein, PorP/SprF family</fullName>
    </submittedName>
</protein>
<proteinExistence type="predicted"/>
<sequence>MLISRGIAPGFIKKYIQMKLFKLALLTGTLMMIITVCRAQQATSFTQYSDNQVPFNSTYSLLDKAGSVNLNSRKQWTGIEGSPYTFQLNGSLPIERINGAAGLSVTYDKFNIEKLTEVSAFFAKAVQLSESNFFAASFNAGFRNYKATYSEVDGNDPSFKDDIRETVGTVGLGLMLYSPEKYYVGASIPRLSIRSLGSASEDDKRNYSNTYYFSGAYLFTLNEDVKLKPATMVSYSRAFDTQADFSVTVYLQDRFGFGVNYRTTDEIAGILSVTLNNNIKIGYSYQTGIGNSNIGRISNGSHEVSIGFRFGKGNIAPKLL</sequence>
<name>A0A521AHZ2_9SPHI</name>
<dbReference type="InterPro" id="IPR019861">
    <property type="entry name" value="PorP/SprF_Bacteroidetes"/>
</dbReference>
<dbReference type="NCBIfam" id="TIGR03519">
    <property type="entry name" value="T9SS_PorP_fam"/>
    <property type="match status" value="1"/>
</dbReference>
<dbReference type="EMBL" id="FXTN01000001">
    <property type="protein sequence ID" value="SMO34454.1"/>
    <property type="molecule type" value="Genomic_DNA"/>
</dbReference>
<gene>
    <name evidence="1" type="ORF">SAMN06265348_101220</name>
</gene>
<dbReference type="Proteomes" id="UP000320300">
    <property type="component" value="Unassembled WGS sequence"/>
</dbReference>
<reference evidence="1 2" key="1">
    <citation type="submission" date="2017-05" db="EMBL/GenBank/DDBJ databases">
        <authorList>
            <person name="Varghese N."/>
            <person name="Submissions S."/>
        </authorList>
    </citation>
    <scope>NUCLEOTIDE SEQUENCE [LARGE SCALE GENOMIC DNA]</scope>
    <source>
        <strain evidence="1 2">DSM 19036</strain>
    </source>
</reference>
<dbReference type="OrthoDB" id="1493187at2"/>
<accession>A0A521AHZ2</accession>
<dbReference type="Pfam" id="PF11751">
    <property type="entry name" value="PorP_SprF"/>
    <property type="match status" value="1"/>
</dbReference>
<evidence type="ECO:0000313" key="1">
    <source>
        <dbReference type="EMBL" id="SMO34454.1"/>
    </source>
</evidence>